<evidence type="ECO:0000256" key="8">
    <source>
        <dbReference type="ARBA" id="ARBA00022842"/>
    </source>
</evidence>
<dbReference type="InterPro" id="IPR003374">
    <property type="entry name" value="ApbE-like_sf"/>
</dbReference>
<reference evidence="12 13" key="1">
    <citation type="journal article" date="2017" name="Water Res.">
        <title>Discovery and metagenomic analysis of an anammox bacterial enrichment related to Candidatus "Brocadia caroliniensis" in a full-scale glycerol-fed nitritation-denitritation separate centrate treatment process.</title>
        <authorList>
            <person name="Park H."/>
            <person name="Brotto A.C."/>
            <person name="van Loosdrecht M.C."/>
            <person name="Chandran K."/>
        </authorList>
    </citation>
    <scope>NUCLEOTIDE SEQUENCE [LARGE SCALE GENOMIC DNA]</scope>
    <source>
        <strain evidence="12">26THWARD</strain>
    </source>
</reference>
<dbReference type="Pfam" id="PF02424">
    <property type="entry name" value="ApbE"/>
    <property type="match status" value="1"/>
</dbReference>
<evidence type="ECO:0000256" key="9">
    <source>
        <dbReference type="ARBA" id="ARBA00031306"/>
    </source>
</evidence>
<accession>A0A1V4AXR0</accession>
<evidence type="ECO:0000256" key="2">
    <source>
        <dbReference type="ARBA" id="ARBA00011955"/>
    </source>
</evidence>
<dbReference type="InterPro" id="IPR024932">
    <property type="entry name" value="ApbE"/>
</dbReference>
<dbReference type="Proteomes" id="UP000189681">
    <property type="component" value="Unassembled WGS sequence"/>
</dbReference>
<comment type="caution">
    <text evidence="12">The sequence shown here is derived from an EMBL/GenBank/DDBJ whole genome shotgun (WGS) entry which is preliminary data.</text>
</comment>
<organism evidence="12 13">
    <name type="scientific">Candidatus Brocadia carolinensis</name>
    <dbReference type="NCBI Taxonomy" id="1004156"/>
    <lineage>
        <taxon>Bacteria</taxon>
        <taxon>Pseudomonadati</taxon>
        <taxon>Planctomycetota</taxon>
        <taxon>Candidatus Brocadiia</taxon>
        <taxon>Candidatus Brocadiales</taxon>
        <taxon>Candidatus Brocadiaceae</taxon>
        <taxon>Candidatus Brocadia</taxon>
    </lineage>
</organism>
<proteinExistence type="predicted"/>
<feature type="compositionally biased region" description="Basic and acidic residues" evidence="11">
    <location>
        <begin position="59"/>
        <end position="80"/>
    </location>
</feature>
<keyword evidence="5" id="KW-0808">Transferase</keyword>
<dbReference type="EC" id="2.7.1.180" evidence="2"/>
<evidence type="ECO:0000256" key="1">
    <source>
        <dbReference type="ARBA" id="ARBA00001946"/>
    </source>
</evidence>
<dbReference type="STRING" id="1004156.AYP45_01265"/>
<evidence type="ECO:0000313" key="12">
    <source>
        <dbReference type="EMBL" id="OOP57789.1"/>
    </source>
</evidence>
<keyword evidence="7" id="KW-0274">FAD</keyword>
<dbReference type="Gene3D" id="3.10.520.10">
    <property type="entry name" value="ApbE-like domains"/>
    <property type="match status" value="1"/>
</dbReference>
<evidence type="ECO:0000256" key="4">
    <source>
        <dbReference type="ARBA" id="ARBA00022630"/>
    </source>
</evidence>
<dbReference type="PANTHER" id="PTHR30040">
    <property type="entry name" value="THIAMINE BIOSYNTHESIS LIPOPROTEIN APBE"/>
    <property type="match status" value="1"/>
</dbReference>
<evidence type="ECO:0000256" key="10">
    <source>
        <dbReference type="ARBA" id="ARBA00048540"/>
    </source>
</evidence>
<dbReference type="GO" id="GO:0046872">
    <property type="term" value="F:metal ion binding"/>
    <property type="evidence" value="ECO:0007669"/>
    <property type="project" value="UniProtKB-KW"/>
</dbReference>
<keyword evidence="6" id="KW-0479">Metal-binding</keyword>
<comment type="cofactor">
    <cofactor evidence="1">
        <name>Mg(2+)</name>
        <dbReference type="ChEBI" id="CHEBI:18420"/>
    </cofactor>
</comment>
<evidence type="ECO:0000256" key="11">
    <source>
        <dbReference type="SAM" id="MobiDB-lite"/>
    </source>
</evidence>
<evidence type="ECO:0000256" key="5">
    <source>
        <dbReference type="ARBA" id="ARBA00022679"/>
    </source>
</evidence>
<sequence>MSVQYMCAGVRKVLAVIDSYYLSGRRSGDTISRANAPAALSVKEEPVSETNISQNVKARTADIQKSTKQDKKQNDNREGQSSEVKIIKQTRMIMGTFAEVSVYSKDEKTAGQAVEGALDEMERMDRIMSNYKQDSELSQMNKYAAKSPVHCQGELLDVIERSHYYSELSGGAFDITVSPLVTLWGFFQGKGHVPTDKEIEKVLPAVSYKNIVINKNTGTKKVNTVFFKNTQTQIDLGAIGKGYAVDKALEIVKKFGLENACINLGGNIYVLGTPHDKTAWKIGVQHPRNKGEILGYLELRDEATATSGDYERFFEMNGKRYSHIINPLTGRPVAGTIATTIVAPTGTEVDALSTSLFVLGHEKGLELIKKIPNVHAMIIYEGNDGKIIIEMTKGFADKFKKSPVKGEDNVKWHVVASHKQ</sequence>
<dbReference type="GO" id="GO:0016740">
    <property type="term" value="F:transferase activity"/>
    <property type="evidence" value="ECO:0007669"/>
    <property type="project" value="UniProtKB-KW"/>
</dbReference>
<gene>
    <name evidence="12" type="ORF">AYP45_01265</name>
</gene>
<keyword evidence="4" id="KW-0285">Flavoprotein</keyword>
<protein>
    <recommendedName>
        <fullName evidence="3">FAD:protein FMN transferase</fullName>
        <ecNumber evidence="2">2.7.1.180</ecNumber>
    </recommendedName>
    <alternativeName>
        <fullName evidence="9">Flavin transferase</fullName>
    </alternativeName>
</protein>
<name>A0A1V4AXR0_9BACT</name>
<keyword evidence="8" id="KW-0460">Magnesium</keyword>
<dbReference type="SUPFAM" id="SSF143631">
    <property type="entry name" value="ApbE-like"/>
    <property type="match status" value="1"/>
</dbReference>
<dbReference type="AlphaFoldDB" id="A0A1V4AXR0"/>
<evidence type="ECO:0000256" key="7">
    <source>
        <dbReference type="ARBA" id="ARBA00022827"/>
    </source>
</evidence>
<comment type="catalytic activity">
    <reaction evidence="10">
        <text>L-threonyl-[protein] + FAD = FMN-L-threonyl-[protein] + AMP + H(+)</text>
        <dbReference type="Rhea" id="RHEA:36847"/>
        <dbReference type="Rhea" id="RHEA-COMP:11060"/>
        <dbReference type="Rhea" id="RHEA-COMP:11061"/>
        <dbReference type="ChEBI" id="CHEBI:15378"/>
        <dbReference type="ChEBI" id="CHEBI:30013"/>
        <dbReference type="ChEBI" id="CHEBI:57692"/>
        <dbReference type="ChEBI" id="CHEBI:74257"/>
        <dbReference type="ChEBI" id="CHEBI:456215"/>
        <dbReference type="EC" id="2.7.1.180"/>
    </reaction>
</comment>
<evidence type="ECO:0000256" key="3">
    <source>
        <dbReference type="ARBA" id="ARBA00016337"/>
    </source>
</evidence>
<feature type="compositionally biased region" description="Polar residues" evidence="11">
    <location>
        <begin position="48"/>
        <end position="57"/>
    </location>
</feature>
<evidence type="ECO:0000313" key="13">
    <source>
        <dbReference type="Proteomes" id="UP000189681"/>
    </source>
</evidence>
<feature type="region of interest" description="Disordered" evidence="11">
    <location>
        <begin position="46"/>
        <end position="82"/>
    </location>
</feature>
<dbReference type="EMBL" id="AYTS01000013">
    <property type="protein sequence ID" value="OOP57789.1"/>
    <property type="molecule type" value="Genomic_DNA"/>
</dbReference>
<evidence type="ECO:0000256" key="6">
    <source>
        <dbReference type="ARBA" id="ARBA00022723"/>
    </source>
</evidence>
<dbReference type="PANTHER" id="PTHR30040:SF2">
    <property type="entry name" value="FAD:PROTEIN FMN TRANSFERASE"/>
    <property type="match status" value="1"/>
</dbReference>